<gene>
    <name evidence="3" type="ORF">E1B28_008519</name>
</gene>
<dbReference type="GeneID" id="66077595"/>
<dbReference type="InterPro" id="IPR046520">
    <property type="entry name" value="DUF6697"/>
</dbReference>
<feature type="domain" description="DUF6697" evidence="2">
    <location>
        <begin position="130"/>
        <end position="327"/>
    </location>
</feature>
<evidence type="ECO:0000313" key="4">
    <source>
        <dbReference type="Proteomes" id="UP001049176"/>
    </source>
</evidence>
<proteinExistence type="predicted"/>
<reference evidence="3" key="1">
    <citation type="journal article" date="2021" name="Genome Biol. Evol.">
        <title>The assembled and annotated genome of the fairy-ring fungus Marasmius oreades.</title>
        <authorList>
            <person name="Hiltunen M."/>
            <person name="Ament-Velasquez S.L."/>
            <person name="Johannesson H."/>
        </authorList>
    </citation>
    <scope>NUCLEOTIDE SEQUENCE</scope>
    <source>
        <strain evidence="3">03SP1</strain>
    </source>
</reference>
<evidence type="ECO:0000313" key="3">
    <source>
        <dbReference type="EMBL" id="KAG7092147.1"/>
    </source>
</evidence>
<dbReference type="Proteomes" id="UP001049176">
    <property type="component" value="Chromosome 5"/>
</dbReference>
<sequence length="345" mass="40045">MDTDPSSINGLIEDSNEHELKPKINWDDEEDIAARSRARATEKYLAVVNSATTPPIDLRTVKEEEIRPQIEFDDAAEQDAFEWLESTVNPKLKKKSKLEDVPIQTIHRYMKPIPTFDVDRERGIDIDLAVPRGFISRQFGGSPQGAFPKVREDKRREMIRDGFGEAMFNFMNWDYHPYMPTRPGFPGLYLNICSADEMEVDDLKYDWETTKEAEDEEVKVKVEDEERKRGEEEDYDVHRVFVRLDANQWLYVGQYKIEHRAILSKEEWDELSYAAKSAWINGALVQGWGEDIRARVLLLNRPGSSRRCTKQDLHKLLKDKGKVKSLNVTKKSWIHLIGGNIVSWS</sequence>
<dbReference type="OrthoDB" id="3176940at2759"/>
<organism evidence="3 4">
    <name type="scientific">Marasmius oreades</name>
    <name type="common">fairy-ring Marasmius</name>
    <dbReference type="NCBI Taxonomy" id="181124"/>
    <lineage>
        <taxon>Eukaryota</taxon>
        <taxon>Fungi</taxon>
        <taxon>Dikarya</taxon>
        <taxon>Basidiomycota</taxon>
        <taxon>Agaricomycotina</taxon>
        <taxon>Agaricomycetes</taxon>
        <taxon>Agaricomycetidae</taxon>
        <taxon>Agaricales</taxon>
        <taxon>Marasmiineae</taxon>
        <taxon>Marasmiaceae</taxon>
        <taxon>Marasmius</taxon>
    </lineage>
</organism>
<comment type="caution">
    <text evidence="3">The sequence shown here is derived from an EMBL/GenBank/DDBJ whole genome shotgun (WGS) entry which is preliminary data.</text>
</comment>
<accession>A0A9P7URV0</accession>
<evidence type="ECO:0000259" key="2">
    <source>
        <dbReference type="Pfam" id="PF20411"/>
    </source>
</evidence>
<feature type="compositionally biased region" description="Basic and acidic residues" evidence="1">
    <location>
        <begin position="15"/>
        <end position="24"/>
    </location>
</feature>
<dbReference type="Pfam" id="PF20411">
    <property type="entry name" value="DUF6697"/>
    <property type="match status" value="1"/>
</dbReference>
<dbReference type="AlphaFoldDB" id="A0A9P7URV0"/>
<dbReference type="EMBL" id="CM032185">
    <property type="protein sequence ID" value="KAG7092147.1"/>
    <property type="molecule type" value="Genomic_DNA"/>
</dbReference>
<name>A0A9P7URV0_9AGAR</name>
<protein>
    <recommendedName>
        <fullName evidence="2">DUF6697 domain-containing protein</fullName>
    </recommendedName>
</protein>
<dbReference type="RefSeq" id="XP_043008617.1">
    <property type="nucleotide sequence ID" value="XM_043153333.1"/>
</dbReference>
<evidence type="ECO:0000256" key="1">
    <source>
        <dbReference type="SAM" id="MobiDB-lite"/>
    </source>
</evidence>
<feature type="region of interest" description="Disordered" evidence="1">
    <location>
        <begin position="1"/>
        <end position="24"/>
    </location>
</feature>
<keyword evidence="4" id="KW-1185">Reference proteome</keyword>